<proteinExistence type="predicted"/>
<evidence type="ECO:0000256" key="1">
    <source>
        <dbReference type="ARBA" id="ARBA00004141"/>
    </source>
</evidence>
<dbReference type="EMBL" id="CAXKWB010001671">
    <property type="protein sequence ID" value="CAL4065092.1"/>
    <property type="molecule type" value="Genomic_DNA"/>
</dbReference>
<keyword evidence="3 6" id="KW-1133">Transmembrane helix</keyword>
<keyword evidence="4 6" id="KW-0472">Membrane</keyword>
<organism evidence="7 8">
    <name type="scientific">Meganyctiphanes norvegica</name>
    <name type="common">Northern krill</name>
    <name type="synonym">Thysanopoda norvegica</name>
    <dbReference type="NCBI Taxonomy" id="48144"/>
    <lineage>
        <taxon>Eukaryota</taxon>
        <taxon>Metazoa</taxon>
        <taxon>Ecdysozoa</taxon>
        <taxon>Arthropoda</taxon>
        <taxon>Crustacea</taxon>
        <taxon>Multicrustacea</taxon>
        <taxon>Malacostraca</taxon>
        <taxon>Eumalacostraca</taxon>
        <taxon>Eucarida</taxon>
        <taxon>Euphausiacea</taxon>
        <taxon>Euphausiidae</taxon>
        <taxon>Meganyctiphanes</taxon>
    </lineage>
</organism>
<feature type="transmembrane region" description="Helical" evidence="6">
    <location>
        <begin position="168"/>
        <end position="192"/>
    </location>
</feature>
<evidence type="ECO:0000256" key="5">
    <source>
        <dbReference type="SAM" id="MobiDB-lite"/>
    </source>
</evidence>
<keyword evidence="2 6" id="KW-0812">Transmembrane</keyword>
<evidence type="ECO:0000256" key="2">
    <source>
        <dbReference type="ARBA" id="ARBA00022692"/>
    </source>
</evidence>
<evidence type="ECO:0008006" key="9">
    <source>
        <dbReference type="Google" id="ProtNLM"/>
    </source>
</evidence>
<dbReference type="SMART" id="SM01417">
    <property type="entry name" value="Solute_trans_a"/>
    <property type="match status" value="1"/>
</dbReference>
<reference evidence="7 8" key="1">
    <citation type="submission" date="2024-05" db="EMBL/GenBank/DDBJ databases">
        <authorList>
            <person name="Wallberg A."/>
        </authorList>
    </citation>
    <scope>NUCLEOTIDE SEQUENCE [LARGE SCALE GENOMIC DNA]</scope>
</reference>
<evidence type="ECO:0000256" key="3">
    <source>
        <dbReference type="ARBA" id="ARBA00022989"/>
    </source>
</evidence>
<dbReference type="AlphaFoldDB" id="A0AAV2PTK1"/>
<dbReference type="GO" id="GO:0016020">
    <property type="term" value="C:membrane"/>
    <property type="evidence" value="ECO:0007669"/>
    <property type="project" value="UniProtKB-SubCell"/>
</dbReference>
<evidence type="ECO:0000256" key="4">
    <source>
        <dbReference type="ARBA" id="ARBA00023136"/>
    </source>
</evidence>
<feature type="region of interest" description="Disordered" evidence="5">
    <location>
        <begin position="332"/>
        <end position="352"/>
    </location>
</feature>
<dbReference type="PANTHER" id="PTHR23423">
    <property type="entry name" value="ORGANIC SOLUTE TRANSPORTER-RELATED"/>
    <property type="match status" value="1"/>
</dbReference>
<feature type="non-terminal residue" evidence="7">
    <location>
        <position position="1"/>
    </location>
</feature>
<evidence type="ECO:0000313" key="8">
    <source>
        <dbReference type="Proteomes" id="UP001497623"/>
    </source>
</evidence>
<comment type="caution">
    <text evidence="7">The sequence shown here is derived from an EMBL/GenBank/DDBJ whole genome shotgun (WGS) entry which is preliminary data.</text>
</comment>
<sequence>IFFKMSYCNTSDNCPAKDNTSCALYNLDNTLYREALGPWYWTLVVIGFAVTLALYGLFCESILYSRRNVHRAFRRHIYWITSVYPFMALMSTIPVIVPEANEICNAVKVTYMCTGIAHFTDLTLLMFGSEEAMLRSTEGSPMNLDVGPAFCCLPCLPKPPITKRSNNIVLYLCYQLPFTQAMYYITVIILLSNGKINIGNMSGNSTYVWLQLLNFFSFGFGVYALNMLAYLAKGHLEHYTYEKKSMSLRYLVLVTKLQSFALDIMGNYGVFPCIGCIISSRITKQTVENGIYLAEMLVLGIFTYYQYHQKEFDKASHLEVFLQNDPERIPEAPGRTALNHRSDKSHASTSTNSSIIGSCFVPEDETIA</sequence>
<evidence type="ECO:0000313" key="7">
    <source>
        <dbReference type="EMBL" id="CAL4065092.1"/>
    </source>
</evidence>
<feature type="transmembrane region" description="Helical" evidence="6">
    <location>
        <begin position="212"/>
        <end position="231"/>
    </location>
</feature>
<gene>
    <name evidence="7" type="ORF">MNOR_LOCUS4550</name>
</gene>
<accession>A0AAV2PTK1</accession>
<feature type="transmembrane region" description="Helical" evidence="6">
    <location>
        <begin position="39"/>
        <end position="64"/>
    </location>
</feature>
<feature type="transmembrane region" description="Helical" evidence="6">
    <location>
        <begin position="109"/>
        <end position="127"/>
    </location>
</feature>
<dbReference type="InterPro" id="IPR005178">
    <property type="entry name" value="Ostalpha/TMEM184C"/>
</dbReference>
<feature type="transmembrane region" description="Helical" evidence="6">
    <location>
        <begin position="76"/>
        <end position="97"/>
    </location>
</feature>
<evidence type="ECO:0000256" key="6">
    <source>
        <dbReference type="SAM" id="Phobius"/>
    </source>
</evidence>
<dbReference type="Proteomes" id="UP001497623">
    <property type="component" value="Unassembled WGS sequence"/>
</dbReference>
<keyword evidence="8" id="KW-1185">Reference proteome</keyword>
<protein>
    <recommendedName>
        <fullName evidence="9">Organic solute transporter alpha-like protein</fullName>
    </recommendedName>
</protein>
<name>A0AAV2PTK1_MEGNR</name>
<dbReference type="Pfam" id="PF03619">
    <property type="entry name" value="Solute_trans_a"/>
    <property type="match status" value="1"/>
</dbReference>
<comment type="subcellular location">
    <subcellularLocation>
        <location evidence="1">Membrane</location>
        <topology evidence="1">Multi-pass membrane protein</topology>
    </subcellularLocation>
</comment>